<reference evidence="1 2" key="1">
    <citation type="submission" date="2013-09" db="EMBL/GenBank/DDBJ databases">
        <authorList>
            <person name="Zeng Z."/>
            <person name="Chen C."/>
        </authorList>
    </citation>
    <scope>NUCLEOTIDE SEQUENCE [LARGE SCALE GENOMIC DNA]</scope>
    <source>
        <strain evidence="1 2">WB 3.3-2</strain>
    </source>
</reference>
<dbReference type="Proteomes" id="UP000030152">
    <property type="component" value="Unassembled WGS sequence"/>
</dbReference>
<sequence length="197" mass="23786">MKRNKTYYSIIVLIFFLTSCDKNVDEFITLKSNINRTLKIHNHGDSMILTFSSKKNNKIILTEKLVKDKDGYKRKIDYDDDLCGDMTRENIILALKDEFRHSYECVDGRHDFYIIKLNDGNFLSIENVYGIYSYSNRYYYNREYKILKFEQYLNTKKYEYLNVDNLFYKIDIPKSLFVAKIKRDSINYQKKYFKISD</sequence>
<evidence type="ECO:0000313" key="2">
    <source>
        <dbReference type="Proteomes" id="UP000030152"/>
    </source>
</evidence>
<protein>
    <recommendedName>
        <fullName evidence="3">Lipoprotein</fullName>
    </recommendedName>
</protein>
<proteinExistence type="predicted"/>
<keyword evidence="2" id="KW-1185">Reference proteome</keyword>
<evidence type="ECO:0000313" key="1">
    <source>
        <dbReference type="EMBL" id="KGO87065.1"/>
    </source>
</evidence>
<dbReference type="AlphaFoldDB" id="A0A0A2MFI9"/>
<accession>A0A0A2MFI9</accession>
<comment type="caution">
    <text evidence="1">The sequence shown here is derived from an EMBL/GenBank/DDBJ whole genome shotgun (WGS) entry which is preliminary data.</text>
</comment>
<dbReference type="STRING" id="1121895.GCA_000378485_01842"/>
<evidence type="ECO:0008006" key="3">
    <source>
        <dbReference type="Google" id="ProtNLM"/>
    </source>
</evidence>
<dbReference type="EMBL" id="JRLX01000006">
    <property type="protein sequence ID" value="KGO87065.1"/>
    <property type="molecule type" value="Genomic_DNA"/>
</dbReference>
<dbReference type="PROSITE" id="PS51257">
    <property type="entry name" value="PROKAR_LIPOPROTEIN"/>
    <property type="match status" value="1"/>
</dbReference>
<organism evidence="1 2">
    <name type="scientific">Flavobacterium rivuli WB 3.3-2 = DSM 21788</name>
    <dbReference type="NCBI Taxonomy" id="1121895"/>
    <lineage>
        <taxon>Bacteria</taxon>
        <taxon>Pseudomonadati</taxon>
        <taxon>Bacteroidota</taxon>
        <taxon>Flavobacteriia</taxon>
        <taxon>Flavobacteriales</taxon>
        <taxon>Flavobacteriaceae</taxon>
        <taxon>Flavobacterium</taxon>
    </lineage>
</organism>
<dbReference type="RefSeq" id="WP_020212998.1">
    <property type="nucleotide sequence ID" value="NZ_JRLX01000006.1"/>
</dbReference>
<gene>
    <name evidence="1" type="ORF">Q765_07585</name>
</gene>
<name>A0A0A2MFI9_9FLAO</name>